<keyword evidence="1" id="KW-1133">Transmembrane helix</keyword>
<dbReference type="Proteomes" id="UP000826014">
    <property type="component" value="Chromosome"/>
</dbReference>
<protein>
    <submittedName>
        <fullName evidence="2">Uncharacterized protein</fullName>
    </submittedName>
</protein>
<gene>
    <name evidence="2" type="ORF">RHABOEDO_000121</name>
</gene>
<dbReference type="EMBL" id="CP075587">
    <property type="protein sequence ID" value="QYF48031.1"/>
    <property type="molecule type" value="Genomic_DNA"/>
</dbReference>
<proteinExistence type="predicted"/>
<sequence>MDENKSKEGVSVKEIETFAKQHRFEFFFCLAFALAFLFALIMYSCAWSIGASALGGILGVLFFRKVAYFSKAVLNFLFRQEKTTQFVLAIVVLVLAIFLPPLIFLLLGLHGGKDLYHLAREIQAQHPK</sequence>
<reference evidence="2 3" key="1">
    <citation type="journal article" date="2022" name="bioRxiv">
        <title>Ecology and evolution of chlamydial symbionts of arthropods.</title>
        <authorList>
            <person name="Halter T."/>
            <person name="Koestlbacher S."/>
            <person name="Collingro A."/>
            <person name="Sixt B.S."/>
            <person name="Toenshoff E.R."/>
            <person name="Hendrickx F."/>
            <person name="Kostanjsek R."/>
            <person name="Horn M."/>
        </authorList>
    </citation>
    <scope>NUCLEOTIDE SEQUENCE [LARGE SCALE GENOMIC DNA]</scope>
    <source>
        <strain evidence="2">W744xW776</strain>
    </source>
</reference>
<accession>A0ABX8UZH8</accession>
<evidence type="ECO:0000313" key="2">
    <source>
        <dbReference type="EMBL" id="QYF48031.1"/>
    </source>
</evidence>
<organism evidence="2 3">
    <name type="scientific">Candidatus Rhabdochlamydia oedothoracis</name>
    <dbReference type="NCBI Taxonomy" id="2720720"/>
    <lineage>
        <taxon>Bacteria</taxon>
        <taxon>Pseudomonadati</taxon>
        <taxon>Chlamydiota</taxon>
        <taxon>Chlamydiia</taxon>
        <taxon>Parachlamydiales</taxon>
        <taxon>Candidatus Rhabdochlamydiaceae</taxon>
        <taxon>Candidatus Rhabdochlamydia</taxon>
    </lineage>
</organism>
<feature type="transmembrane region" description="Helical" evidence="1">
    <location>
        <begin position="24"/>
        <end position="43"/>
    </location>
</feature>
<name>A0ABX8UZH8_9BACT</name>
<evidence type="ECO:0000313" key="3">
    <source>
        <dbReference type="Proteomes" id="UP000826014"/>
    </source>
</evidence>
<evidence type="ECO:0000256" key="1">
    <source>
        <dbReference type="SAM" id="Phobius"/>
    </source>
</evidence>
<dbReference type="RefSeq" id="WP_215216405.1">
    <property type="nucleotide sequence ID" value="NZ_CP075587.1"/>
</dbReference>
<feature type="transmembrane region" description="Helical" evidence="1">
    <location>
        <begin position="86"/>
        <end position="109"/>
    </location>
</feature>
<keyword evidence="1" id="KW-0812">Transmembrane</keyword>
<keyword evidence="1" id="KW-0472">Membrane</keyword>
<feature type="transmembrane region" description="Helical" evidence="1">
    <location>
        <begin position="49"/>
        <end position="66"/>
    </location>
</feature>
<keyword evidence="3" id="KW-1185">Reference proteome</keyword>